<gene>
    <name evidence="2" type="ORF">OTI717_LOCUS42627</name>
</gene>
<proteinExistence type="predicted"/>
<protein>
    <submittedName>
        <fullName evidence="2">Uncharacterized protein</fullName>
    </submittedName>
</protein>
<name>A0A820J1W2_9BILA</name>
<evidence type="ECO:0000313" key="2">
    <source>
        <dbReference type="EMBL" id="CAF4320292.1"/>
    </source>
</evidence>
<comment type="caution">
    <text evidence="2">The sequence shown here is derived from an EMBL/GenBank/DDBJ whole genome shotgun (WGS) entry which is preliminary data.</text>
</comment>
<dbReference type="AlphaFoldDB" id="A0A820J1W2"/>
<sequence length="124" mass="14234">MIDSWTSNISFSSYYNICSPSSCTYEYISRNNLFFVITTILGIFSGLSLGLKLLTLIILRFIEKTHNNNSLNGFITMIKNLFVCNTEQRLINRLHVVFLLLILSLIFIFSAFKPKSVTIQIKKP</sequence>
<evidence type="ECO:0000313" key="3">
    <source>
        <dbReference type="Proteomes" id="UP000663823"/>
    </source>
</evidence>
<dbReference type="Proteomes" id="UP000663823">
    <property type="component" value="Unassembled WGS sequence"/>
</dbReference>
<reference evidence="2" key="1">
    <citation type="submission" date="2021-02" db="EMBL/GenBank/DDBJ databases">
        <authorList>
            <person name="Nowell W R."/>
        </authorList>
    </citation>
    <scope>NUCLEOTIDE SEQUENCE</scope>
</reference>
<keyword evidence="1" id="KW-1133">Transmembrane helix</keyword>
<organism evidence="2 3">
    <name type="scientific">Rotaria sordida</name>
    <dbReference type="NCBI Taxonomy" id="392033"/>
    <lineage>
        <taxon>Eukaryota</taxon>
        <taxon>Metazoa</taxon>
        <taxon>Spiralia</taxon>
        <taxon>Gnathifera</taxon>
        <taxon>Rotifera</taxon>
        <taxon>Eurotatoria</taxon>
        <taxon>Bdelloidea</taxon>
        <taxon>Philodinida</taxon>
        <taxon>Philodinidae</taxon>
        <taxon>Rotaria</taxon>
    </lineage>
</organism>
<feature type="transmembrane region" description="Helical" evidence="1">
    <location>
        <begin position="34"/>
        <end position="59"/>
    </location>
</feature>
<keyword evidence="1" id="KW-0472">Membrane</keyword>
<accession>A0A820J1W2</accession>
<evidence type="ECO:0000256" key="1">
    <source>
        <dbReference type="SAM" id="Phobius"/>
    </source>
</evidence>
<dbReference type="EMBL" id="CAJOAX010053280">
    <property type="protein sequence ID" value="CAF4320292.1"/>
    <property type="molecule type" value="Genomic_DNA"/>
</dbReference>
<keyword evidence="1" id="KW-0812">Transmembrane</keyword>
<feature type="transmembrane region" description="Helical" evidence="1">
    <location>
        <begin position="94"/>
        <end position="112"/>
    </location>
</feature>
<feature type="non-terminal residue" evidence="2">
    <location>
        <position position="124"/>
    </location>
</feature>